<dbReference type="PANTHER" id="PTHR21381">
    <property type="entry name" value="ZGC:162297"/>
    <property type="match status" value="1"/>
</dbReference>
<comment type="similarity">
    <text evidence="1">Belongs to the BtpA family.</text>
</comment>
<reference evidence="2 3" key="1">
    <citation type="submission" date="2015-09" db="EMBL/GenBank/DDBJ databases">
        <authorList>
            <consortium name="Pathogen Informatics"/>
        </authorList>
    </citation>
    <scope>NUCLEOTIDE SEQUENCE [LARGE SCALE GENOMIC DNA]</scope>
    <source>
        <strain evidence="2 3">2789STDY5834939</strain>
    </source>
</reference>
<dbReference type="AlphaFoldDB" id="A0A174LJX3"/>
<dbReference type="PANTHER" id="PTHR21381:SF3">
    <property type="entry name" value="SGC REGION PROTEIN SGCQ-RELATED"/>
    <property type="match status" value="1"/>
</dbReference>
<evidence type="ECO:0000313" key="2">
    <source>
        <dbReference type="EMBL" id="CUP21759.1"/>
    </source>
</evidence>
<dbReference type="NCBIfam" id="TIGR00259">
    <property type="entry name" value="thylakoid_BtpA"/>
    <property type="match status" value="1"/>
</dbReference>
<dbReference type="Gene3D" id="3.20.20.70">
    <property type="entry name" value="Aldolase class I"/>
    <property type="match status" value="1"/>
</dbReference>
<dbReference type="RefSeq" id="WP_055243703.1">
    <property type="nucleotide sequence ID" value="NZ_CABIWA010000002.1"/>
</dbReference>
<dbReference type="CDD" id="cd04722">
    <property type="entry name" value="TIM_phosphate_binding"/>
    <property type="match status" value="1"/>
</dbReference>
<accession>A0A174LJX3</accession>
<dbReference type="Pfam" id="PF03437">
    <property type="entry name" value="BtpA"/>
    <property type="match status" value="1"/>
</dbReference>
<dbReference type="InterPro" id="IPR005137">
    <property type="entry name" value="BtpA"/>
</dbReference>
<dbReference type="InterPro" id="IPR013785">
    <property type="entry name" value="Aldolase_TIM"/>
</dbReference>
<dbReference type="Proteomes" id="UP000095765">
    <property type="component" value="Unassembled WGS sequence"/>
</dbReference>
<protein>
    <submittedName>
        <fullName evidence="2">Putative sgc region protein SgcQ</fullName>
    </submittedName>
</protein>
<proteinExistence type="inferred from homology"/>
<organism evidence="2 3">
    <name type="scientific">Anaerotruncus colihominis</name>
    <dbReference type="NCBI Taxonomy" id="169435"/>
    <lineage>
        <taxon>Bacteria</taxon>
        <taxon>Bacillati</taxon>
        <taxon>Bacillota</taxon>
        <taxon>Clostridia</taxon>
        <taxon>Eubacteriales</taxon>
        <taxon>Oscillospiraceae</taxon>
        <taxon>Anaerotruncus</taxon>
    </lineage>
</organism>
<dbReference type="InterPro" id="IPR011060">
    <property type="entry name" value="RibuloseP-bd_barrel"/>
</dbReference>
<gene>
    <name evidence="2" type="primary">sgcQ_1</name>
    <name evidence="2" type="ORF">ERS852551_00121</name>
</gene>
<dbReference type="PIRSF" id="PIRSF005956">
    <property type="entry name" value="BtpA"/>
    <property type="match status" value="1"/>
</dbReference>
<evidence type="ECO:0000313" key="3">
    <source>
        <dbReference type="Proteomes" id="UP000095765"/>
    </source>
</evidence>
<name>A0A174LJX3_9FIRM</name>
<dbReference type="OrthoDB" id="9791357at2"/>
<evidence type="ECO:0000256" key="1">
    <source>
        <dbReference type="ARBA" id="ARBA00006007"/>
    </source>
</evidence>
<sequence>MEIRELLAVNRQFVIGMVHCLPLPGTTGYHGSVEEIYGQAVQDARTLEESGVDAVIVENMGDDPFGVTLDLIQRTTLAVAAQKVRDAVHIPVGVDAAFCDWEASLSIAYSTGCQFVRIPVFVDTVEFYGGLITPCAKECMRYRHLMGMDSVMVLADIQVKHTNMLLPHVSIEQSAKNAAACGADGIIVTGSAIGIETPIEMIEKVKKVVPVPVIAGSGVNAANIGEQMKIADGAIIGSSLKEGGIVSNPISGRLVKEVLAGLDR</sequence>
<dbReference type="SUPFAM" id="SSF51366">
    <property type="entry name" value="Ribulose-phoshate binding barrel"/>
    <property type="match status" value="1"/>
</dbReference>
<dbReference type="EMBL" id="CZBE01000001">
    <property type="protein sequence ID" value="CUP21759.1"/>
    <property type="molecule type" value="Genomic_DNA"/>
</dbReference>